<keyword evidence="2" id="KW-0378">Hydrolase</keyword>
<dbReference type="RefSeq" id="WP_368503195.1">
    <property type="nucleotide sequence ID" value="NZ_CP162551.1"/>
</dbReference>
<accession>A0AB39BPB1</accession>
<dbReference type="InterPro" id="IPR050266">
    <property type="entry name" value="AB_hydrolase_sf"/>
</dbReference>
<dbReference type="PANTHER" id="PTHR43798">
    <property type="entry name" value="MONOACYLGLYCEROL LIPASE"/>
    <property type="match status" value="1"/>
</dbReference>
<feature type="domain" description="AB hydrolase-1" evidence="1">
    <location>
        <begin position="6"/>
        <end position="230"/>
    </location>
</feature>
<dbReference type="InterPro" id="IPR029058">
    <property type="entry name" value="AB_hydrolase_fold"/>
</dbReference>
<reference evidence="2" key="1">
    <citation type="submission" date="2024-07" db="EMBL/GenBank/DDBJ databases">
        <title>Identification and characteristics of an arsenic-resistant bacterial isolate, which belongs to a novel species.</title>
        <authorList>
            <person name="Juszczyk A."/>
            <person name="Kowalczyk A."/>
            <person name="Was K."/>
            <person name="Kosowicz W."/>
            <person name="Budzyn A."/>
            <person name="Latowski D."/>
        </authorList>
    </citation>
    <scope>NUCLEOTIDE SEQUENCE</scope>
    <source>
        <strain evidence="2">As8PL</strain>
    </source>
</reference>
<dbReference type="Pfam" id="PF12697">
    <property type="entry name" value="Abhydrolase_6"/>
    <property type="match status" value="1"/>
</dbReference>
<dbReference type="PANTHER" id="PTHR43798:SF28">
    <property type="entry name" value="AB HYDROLASE-1 DOMAIN-CONTAINING PROTEIN"/>
    <property type="match status" value="1"/>
</dbReference>
<gene>
    <name evidence="2" type="ORF">AB3N04_13115</name>
</gene>
<dbReference type="GO" id="GO:0016787">
    <property type="term" value="F:hydrolase activity"/>
    <property type="evidence" value="ECO:0007669"/>
    <property type="project" value="UniProtKB-KW"/>
</dbReference>
<evidence type="ECO:0000313" key="2">
    <source>
        <dbReference type="EMBL" id="XDI35651.1"/>
    </source>
</evidence>
<dbReference type="Gene3D" id="3.40.50.1820">
    <property type="entry name" value="alpha/beta hydrolase"/>
    <property type="match status" value="1"/>
</dbReference>
<sequence length="249" mass="29000">MEKETIIFLHGIVGNRNAFKREMEVLQAHYHCISYDLYDPKLEGQFSLEQLIEQLYRIYTKAKINRAHLCSLSFGCIIAKGFARKYPEMVLSMTFVGGYCCKVPSLFDQKLTKVLAIKDRYEYVEWIKLYARLFNPNIPFIAEDSAAIFLNYALQVHPLALEKAIFLQREFDSSAALVTMKMPILWVMGEWDELYKSTLRDLSQFIPHVHYIELKNAGHVAHIHQPEPFMAIFQSFLNYSFIKHSDTAV</sequence>
<dbReference type="AlphaFoldDB" id="A0AB39BPB1"/>
<evidence type="ECO:0000259" key="1">
    <source>
        <dbReference type="Pfam" id="PF12697"/>
    </source>
</evidence>
<protein>
    <submittedName>
        <fullName evidence="2">Alpha/beta fold hydrolase</fullName>
    </submittedName>
</protein>
<dbReference type="SUPFAM" id="SSF53474">
    <property type="entry name" value="alpha/beta-Hydrolases"/>
    <property type="match status" value="1"/>
</dbReference>
<organism evidence="2">
    <name type="scientific">Alkalihalophilus sp. As8PL</name>
    <dbReference type="NCBI Taxonomy" id="3237103"/>
    <lineage>
        <taxon>Bacteria</taxon>
        <taxon>Bacillati</taxon>
        <taxon>Bacillota</taxon>
        <taxon>Bacilli</taxon>
        <taxon>Bacillales</taxon>
        <taxon>Bacillaceae</taxon>
        <taxon>Alkalihalophilus</taxon>
    </lineage>
</organism>
<dbReference type="GO" id="GO:0016020">
    <property type="term" value="C:membrane"/>
    <property type="evidence" value="ECO:0007669"/>
    <property type="project" value="TreeGrafter"/>
</dbReference>
<name>A0AB39BPB1_9BACI</name>
<dbReference type="InterPro" id="IPR000073">
    <property type="entry name" value="AB_hydrolase_1"/>
</dbReference>
<proteinExistence type="predicted"/>
<dbReference type="EMBL" id="CP162551">
    <property type="protein sequence ID" value="XDI35651.1"/>
    <property type="molecule type" value="Genomic_DNA"/>
</dbReference>